<evidence type="ECO:0000256" key="2">
    <source>
        <dbReference type="ARBA" id="ARBA00012862"/>
    </source>
</evidence>
<evidence type="ECO:0000313" key="6">
    <source>
        <dbReference type="EMBL" id="MFC6714941.1"/>
    </source>
</evidence>
<protein>
    <recommendedName>
        <fullName evidence="2">D-ribose pyranase</fullName>
        <ecNumber evidence="2">5.4.99.62</ecNumber>
    </recommendedName>
</protein>
<reference evidence="7" key="1">
    <citation type="journal article" date="2019" name="Int. J. Syst. Evol. Microbiol.">
        <title>The Global Catalogue of Microorganisms (GCM) 10K type strain sequencing project: providing services to taxonomists for standard genome sequencing and annotation.</title>
        <authorList>
            <consortium name="The Broad Institute Genomics Platform"/>
            <consortium name="The Broad Institute Genome Sequencing Center for Infectious Disease"/>
            <person name="Wu L."/>
            <person name="Ma J."/>
        </authorList>
    </citation>
    <scope>NUCLEOTIDE SEQUENCE [LARGE SCALE GENOMIC DNA]</scope>
    <source>
        <strain evidence="7">NBRC 106593</strain>
    </source>
</reference>
<dbReference type="InterPro" id="IPR023064">
    <property type="entry name" value="D-ribose_pyranase"/>
</dbReference>
<gene>
    <name evidence="6" type="ORF">ACFQBT_14435</name>
</gene>
<evidence type="ECO:0000256" key="4">
    <source>
        <dbReference type="ARBA" id="ARBA00023235"/>
    </source>
</evidence>
<dbReference type="PANTHER" id="PTHR37831">
    <property type="entry name" value="D-RIBOSE PYRANASE"/>
    <property type="match status" value="1"/>
</dbReference>
<dbReference type="Gene3D" id="3.40.1650.10">
    <property type="entry name" value="RbsD-like domain"/>
    <property type="match status" value="1"/>
</dbReference>
<dbReference type="EC" id="5.4.99.62" evidence="2"/>
<keyword evidence="3" id="KW-0963">Cytoplasm</keyword>
<keyword evidence="4" id="KW-0413">Isomerase</keyword>
<dbReference type="PANTHER" id="PTHR37831:SF1">
    <property type="entry name" value="D-RIBOSE PYRANASE"/>
    <property type="match status" value="1"/>
</dbReference>
<dbReference type="Proteomes" id="UP001596356">
    <property type="component" value="Unassembled WGS sequence"/>
</dbReference>
<dbReference type="InterPro" id="IPR023750">
    <property type="entry name" value="RbsD-like_sf"/>
</dbReference>
<proteinExistence type="predicted"/>
<comment type="catalytic activity">
    <reaction evidence="1">
        <text>beta-D-ribopyranose = beta-D-ribofuranose</text>
        <dbReference type="Rhea" id="RHEA:25432"/>
        <dbReference type="ChEBI" id="CHEBI:27476"/>
        <dbReference type="ChEBI" id="CHEBI:47002"/>
        <dbReference type="EC" id="5.4.99.62"/>
    </reaction>
</comment>
<dbReference type="SUPFAM" id="SSF102546">
    <property type="entry name" value="RbsD-like"/>
    <property type="match status" value="1"/>
</dbReference>
<dbReference type="RefSeq" id="WP_377823683.1">
    <property type="nucleotide sequence ID" value="NZ_JBHSWJ010000002.1"/>
</dbReference>
<evidence type="ECO:0000256" key="5">
    <source>
        <dbReference type="ARBA" id="ARBA00023277"/>
    </source>
</evidence>
<name>A0ABW2AUZ2_9MICO</name>
<evidence type="ECO:0000313" key="7">
    <source>
        <dbReference type="Proteomes" id="UP001596356"/>
    </source>
</evidence>
<evidence type="ECO:0000256" key="3">
    <source>
        <dbReference type="ARBA" id="ARBA00022490"/>
    </source>
</evidence>
<dbReference type="EMBL" id="JBHSWJ010000002">
    <property type="protein sequence ID" value="MFC6714941.1"/>
    <property type="molecule type" value="Genomic_DNA"/>
</dbReference>
<dbReference type="InterPro" id="IPR007721">
    <property type="entry name" value="RbsD_FucU"/>
</dbReference>
<keyword evidence="7" id="KW-1185">Reference proteome</keyword>
<comment type="caution">
    <text evidence="6">The sequence shown here is derived from an EMBL/GenBank/DDBJ whole genome shotgun (WGS) entry which is preliminary data.</text>
</comment>
<organism evidence="6 7">
    <name type="scientific">Branchiibius cervicis</name>
    <dbReference type="NCBI Taxonomy" id="908252"/>
    <lineage>
        <taxon>Bacteria</taxon>
        <taxon>Bacillati</taxon>
        <taxon>Actinomycetota</taxon>
        <taxon>Actinomycetes</taxon>
        <taxon>Micrococcales</taxon>
        <taxon>Dermacoccaceae</taxon>
        <taxon>Branchiibius</taxon>
    </lineage>
</organism>
<keyword evidence="5" id="KW-0119">Carbohydrate metabolism</keyword>
<accession>A0ABW2AUZ2</accession>
<dbReference type="Pfam" id="PF05025">
    <property type="entry name" value="RbsD_FucU"/>
    <property type="match status" value="1"/>
</dbReference>
<evidence type="ECO:0000256" key="1">
    <source>
        <dbReference type="ARBA" id="ARBA00000223"/>
    </source>
</evidence>
<sequence>MITTGIIHADLARHLAGLRHTEHLVICDSGLPLGDVPTVDLGYRYGQPGFIDVIETILPAVTLEASWISQPMVQANPKCLSALRNQGLSPQELDHEDFKVRALAAKFAVRTGEDTFYANVICRAGVPFAK</sequence>